<proteinExistence type="predicted"/>
<reference evidence="1 2" key="1">
    <citation type="journal article" date="2023" name="Plants (Basel)">
        <title>Bridging the Gap: Combining Genomics and Transcriptomics Approaches to Understand Stylosanthes scabra, an Orphan Legume from the Brazilian Caatinga.</title>
        <authorList>
            <person name="Ferreira-Neto J.R.C."/>
            <person name="da Silva M.D."/>
            <person name="Binneck E."/>
            <person name="de Melo N.F."/>
            <person name="da Silva R.H."/>
            <person name="de Melo A.L.T.M."/>
            <person name="Pandolfi V."/>
            <person name="Bustamante F.O."/>
            <person name="Brasileiro-Vidal A.C."/>
            <person name="Benko-Iseppon A.M."/>
        </authorList>
    </citation>
    <scope>NUCLEOTIDE SEQUENCE [LARGE SCALE GENOMIC DNA]</scope>
    <source>
        <tissue evidence="1">Leaves</tissue>
    </source>
</reference>
<gene>
    <name evidence="1" type="ORF">PIB30_064184</name>
</gene>
<protein>
    <submittedName>
        <fullName evidence="1">Uncharacterized protein</fullName>
    </submittedName>
</protein>
<organism evidence="1 2">
    <name type="scientific">Stylosanthes scabra</name>
    <dbReference type="NCBI Taxonomy" id="79078"/>
    <lineage>
        <taxon>Eukaryota</taxon>
        <taxon>Viridiplantae</taxon>
        <taxon>Streptophyta</taxon>
        <taxon>Embryophyta</taxon>
        <taxon>Tracheophyta</taxon>
        <taxon>Spermatophyta</taxon>
        <taxon>Magnoliopsida</taxon>
        <taxon>eudicotyledons</taxon>
        <taxon>Gunneridae</taxon>
        <taxon>Pentapetalae</taxon>
        <taxon>rosids</taxon>
        <taxon>fabids</taxon>
        <taxon>Fabales</taxon>
        <taxon>Fabaceae</taxon>
        <taxon>Papilionoideae</taxon>
        <taxon>50 kb inversion clade</taxon>
        <taxon>dalbergioids sensu lato</taxon>
        <taxon>Dalbergieae</taxon>
        <taxon>Pterocarpus clade</taxon>
        <taxon>Stylosanthes</taxon>
    </lineage>
</organism>
<dbReference type="Proteomes" id="UP001341840">
    <property type="component" value="Unassembled WGS sequence"/>
</dbReference>
<accession>A0ABU6QMC7</accession>
<keyword evidence="2" id="KW-1185">Reference proteome</keyword>
<sequence>MGKALNAQDEEVRRYQIALSNPTGGRKFFKLFPIRQDSHLSSRDARENKINYVKGKTNIRKCSFDEAPLKALLASHGVDHLLGNNDVVITLSTWHKTALSKGNQFFHNLLDTIGNYFSDHFVRNITKTNGLHLSKIGSQISFRDKSNQSFIILINLLMIIKNQLDKRTKVSPNTIPLTLVENGQETISAEKFLSLQCAK</sequence>
<name>A0ABU6QMC7_9FABA</name>
<dbReference type="EMBL" id="JASCZI010000622">
    <property type="protein sequence ID" value="MED6112723.1"/>
    <property type="molecule type" value="Genomic_DNA"/>
</dbReference>
<evidence type="ECO:0000313" key="1">
    <source>
        <dbReference type="EMBL" id="MED6112723.1"/>
    </source>
</evidence>
<comment type="caution">
    <text evidence="1">The sequence shown here is derived from an EMBL/GenBank/DDBJ whole genome shotgun (WGS) entry which is preliminary data.</text>
</comment>
<evidence type="ECO:0000313" key="2">
    <source>
        <dbReference type="Proteomes" id="UP001341840"/>
    </source>
</evidence>